<dbReference type="InterPro" id="IPR000412">
    <property type="entry name" value="ABC_2_transport"/>
</dbReference>
<protein>
    <recommendedName>
        <fullName evidence="6">Transport permease protein</fullName>
    </recommendedName>
</protein>
<evidence type="ECO:0000256" key="3">
    <source>
        <dbReference type="ARBA" id="ARBA00022989"/>
    </source>
</evidence>
<keyword evidence="6" id="KW-0813">Transport</keyword>
<feature type="transmembrane region" description="Helical" evidence="6">
    <location>
        <begin position="101"/>
        <end position="120"/>
    </location>
</feature>
<reference evidence="9 10" key="2">
    <citation type="journal article" date="2010" name="Stand. Genomic Sci.">
        <title>Complete genome sequence of Gordonia bronchialis type strain (3410).</title>
        <authorList>
            <person name="Ivanova N."/>
            <person name="Sikorski J."/>
            <person name="Jando M."/>
            <person name="Lapidus A."/>
            <person name="Nolan M."/>
            <person name="Lucas S."/>
            <person name="Del Rio T.G."/>
            <person name="Tice H."/>
            <person name="Copeland A."/>
            <person name="Cheng J.F."/>
            <person name="Chen F."/>
            <person name="Bruce D."/>
            <person name="Goodwin L."/>
            <person name="Pitluck S."/>
            <person name="Mavromatis K."/>
            <person name="Ovchinnikova G."/>
            <person name="Pati A."/>
            <person name="Chen A."/>
            <person name="Palaniappan K."/>
            <person name="Land M."/>
            <person name="Hauser L."/>
            <person name="Chang Y.J."/>
            <person name="Jeffries C.D."/>
            <person name="Chain P."/>
            <person name="Saunders E."/>
            <person name="Han C."/>
            <person name="Detter J.C."/>
            <person name="Brettin T."/>
            <person name="Rohde M."/>
            <person name="Goker M."/>
            <person name="Bristow J."/>
            <person name="Eisen J.A."/>
            <person name="Markowitz V."/>
            <person name="Hugenholtz P."/>
            <person name="Klenk H.P."/>
            <person name="Kyrpides N.C."/>
        </authorList>
    </citation>
    <scope>NUCLEOTIDE SEQUENCE [LARGE SCALE GENOMIC DNA]</scope>
    <source>
        <strain evidence="10">ATCC 25592 / DSM 43247 / BCRC 13721 / JCM 3198 / KCTC 3076 / NBRC 16047 / NCTC 10667</strain>
    </source>
</reference>
<sequence length="294" mass="31076">MTSIHASAPTPSPVRRTPTRAAAAAPPPPPDTALPEGSPKSWYTQSLVLARRQLVVLLRDRATVLQILLIPALTMIMFKVVLGDAVGKATGQDSAYGTVPLVILVSAMFGSIAAGVRLNLERGTGLLGRLYVLPINRGADLTSRIICEIARVTLTTAILLAAGTLIGFRFTQGPLAVLGILGVALLFGIAFSIFVLALAVNARPTAPIVPLLSLISSLLMFFNSGFSPLDAYPTWLQPIVEHQPMTPAIEVMRSFAAGGPITADLIAVFAWAAGLIILFTYPALRGYRKAATSR</sequence>
<keyword evidence="4 6" id="KW-0472">Membrane</keyword>
<proteinExistence type="inferred from homology"/>
<reference evidence="10" key="1">
    <citation type="submission" date="2009-10" db="EMBL/GenBank/DDBJ databases">
        <title>The complete chromosome of Gordonia bronchialis DSM 43247.</title>
        <authorList>
            <consortium name="US DOE Joint Genome Institute (JGI-PGF)"/>
            <person name="Lucas S."/>
            <person name="Copeland A."/>
            <person name="Lapidus A."/>
            <person name="Glavina del Rio T."/>
            <person name="Dalin E."/>
            <person name="Tice H."/>
            <person name="Bruce D."/>
            <person name="Goodwin L."/>
            <person name="Pitluck S."/>
            <person name="Kyrpides N."/>
            <person name="Mavromatis K."/>
            <person name="Ivanova N."/>
            <person name="Ovchinnikova G."/>
            <person name="Saunders E."/>
            <person name="Brettin T."/>
            <person name="Detter J.C."/>
            <person name="Han C."/>
            <person name="Larimer F."/>
            <person name="Land M."/>
            <person name="Hauser L."/>
            <person name="Markowitz V."/>
            <person name="Cheng J.-F."/>
            <person name="Hugenholtz P."/>
            <person name="Woyke T."/>
            <person name="Wu D."/>
            <person name="Jando M."/>
            <person name="Schneider S."/>
            <person name="Goeker M."/>
            <person name="Klenk H.-P."/>
            <person name="Eisen J.A."/>
        </authorList>
    </citation>
    <scope>NUCLEOTIDE SEQUENCE [LARGE SCALE GENOMIC DNA]</scope>
    <source>
        <strain evidence="10">ATCC 25592 / DSM 43247 / BCRC 13721 / JCM 3198 / KCTC 3076 / NBRC 16047 / NCTC 10667</strain>
    </source>
</reference>
<evidence type="ECO:0000313" key="10">
    <source>
        <dbReference type="Proteomes" id="UP000001219"/>
    </source>
</evidence>
<feature type="transmembrane region" description="Helical" evidence="6">
    <location>
        <begin position="207"/>
        <end position="226"/>
    </location>
</feature>
<dbReference type="KEGG" id="gbr:Gbro_3737"/>
<keyword evidence="10" id="KW-1185">Reference proteome</keyword>
<dbReference type="InterPro" id="IPR047817">
    <property type="entry name" value="ABC2_TM_bact-type"/>
</dbReference>
<keyword evidence="2 6" id="KW-0812">Transmembrane</keyword>
<dbReference type="PANTHER" id="PTHR43027">
    <property type="entry name" value="DOXORUBICIN RESISTANCE ABC TRANSPORTER PERMEASE PROTEIN DRRC-RELATED"/>
    <property type="match status" value="1"/>
</dbReference>
<dbReference type="STRING" id="526226.Gbro_3737"/>
<evidence type="ECO:0000256" key="5">
    <source>
        <dbReference type="ARBA" id="ARBA00023251"/>
    </source>
</evidence>
<dbReference type="RefSeq" id="WP_012835428.1">
    <property type="nucleotide sequence ID" value="NC_013441.1"/>
</dbReference>
<comment type="subcellular location">
    <subcellularLocation>
        <location evidence="6">Cell membrane</location>
        <topology evidence="6">Multi-pass membrane protein</topology>
    </subcellularLocation>
    <subcellularLocation>
        <location evidence="1">Membrane</location>
        <topology evidence="1">Multi-pass membrane protein</topology>
    </subcellularLocation>
</comment>
<dbReference type="GO" id="GO:0043190">
    <property type="term" value="C:ATP-binding cassette (ABC) transporter complex"/>
    <property type="evidence" value="ECO:0007669"/>
    <property type="project" value="InterPro"/>
</dbReference>
<comment type="similarity">
    <text evidence="6">Belongs to the ABC-2 integral membrane protein family.</text>
</comment>
<dbReference type="InterPro" id="IPR013525">
    <property type="entry name" value="ABC2_TM"/>
</dbReference>
<evidence type="ECO:0000313" key="9">
    <source>
        <dbReference type="EMBL" id="ACY22921.1"/>
    </source>
</evidence>
<dbReference type="PROSITE" id="PS51012">
    <property type="entry name" value="ABC_TM2"/>
    <property type="match status" value="1"/>
</dbReference>
<evidence type="ECO:0000256" key="6">
    <source>
        <dbReference type="RuleBase" id="RU361157"/>
    </source>
</evidence>
<feature type="transmembrane region" description="Helical" evidence="6">
    <location>
        <begin position="62"/>
        <end position="81"/>
    </location>
</feature>
<dbReference type="HOGENOM" id="CLU_039483_2_0_11"/>
<dbReference type="PANTHER" id="PTHR43027:SF1">
    <property type="entry name" value="DOXORUBICIN RESISTANCE ABC TRANSPORTER PERMEASE PROTEIN DRRC-RELATED"/>
    <property type="match status" value="1"/>
</dbReference>
<evidence type="ECO:0000256" key="4">
    <source>
        <dbReference type="ARBA" id="ARBA00023136"/>
    </source>
</evidence>
<dbReference type="Proteomes" id="UP000001219">
    <property type="component" value="Chromosome"/>
</dbReference>
<dbReference type="GO" id="GO:0140359">
    <property type="term" value="F:ABC-type transporter activity"/>
    <property type="evidence" value="ECO:0007669"/>
    <property type="project" value="InterPro"/>
</dbReference>
<keyword evidence="6" id="KW-1003">Cell membrane</keyword>
<keyword evidence="3 6" id="KW-1133">Transmembrane helix</keyword>
<accession>D0L2L8</accession>
<dbReference type="EMBL" id="CP001802">
    <property type="protein sequence ID" value="ACY22921.1"/>
    <property type="molecule type" value="Genomic_DNA"/>
</dbReference>
<evidence type="ECO:0000256" key="2">
    <source>
        <dbReference type="ARBA" id="ARBA00022692"/>
    </source>
</evidence>
<organism evidence="9 10">
    <name type="scientific">Gordonia bronchialis (strain ATCC 25592 / DSM 43247 / BCRC 13721 / JCM 3198 / KCTC 3076 / NBRC 16047 / NCTC 10667)</name>
    <name type="common">Rhodococcus bronchialis</name>
    <dbReference type="NCBI Taxonomy" id="526226"/>
    <lineage>
        <taxon>Bacteria</taxon>
        <taxon>Bacillati</taxon>
        <taxon>Actinomycetota</taxon>
        <taxon>Actinomycetes</taxon>
        <taxon>Mycobacteriales</taxon>
        <taxon>Gordoniaceae</taxon>
        <taxon>Gordonia</taxon>
    </lineage>
</organism>
<evidence type="ECO:0000256" key="7">
    <source>
        <dbReference type="SAM" id="MobiDB-lite"/>
    </source>
</evidence>
<feature type="transmembrane region" description="Helical" evidence="6">
    <location>
        <begin position="176"/>
        <end position="200"/>
    </location>
</feature>
<keyword evidence="5" id="KW-0046">Antibiotic resistance</keyword>
<name>D0L2L8_GORB4</name>
<evidence type="ECO:0000259" key="8">
    <source>
        <dbReference type="PROSITE" id="PS51012"/>
    </source>
</evidence>
<dbReference type="AlphaFoldDB" id="D0L2L8"/>
<feature type="compositionally biased region" description="Low complexity" evidence="7">
    <location>
        <begin position="13"/>
        <end position="24"/>
    </location>
</feature>
<feature type="region of interest" description="Disordered" evidence="7">
    <location>
        <begin position="1"/>
        <end position="38"/>
    </location>
</feature>
<dbReference type="OrthoDB" id="26267at2"/>
<evidence type="ECO:0000256" key="1">
    <source>
        <dbReference type="ARBA" id="ARBA00004141"/>
    </source>
</evidence>
<dbReference type="InterPro" id="IPR052902">
    <property type="entry name" value="ABC-2_transporter"/>
</dbReference>
<dbReference type="PIRSF" id="PIRSF006648">
    <property type="entry name" value="DrrB"/>
    <property type="match status" value="1"/>
</dbReference>
<dbReference type="eggNOG" id="COG0842">
    <property type="taxonomic scope" value="Bacteria"/>
</dbReference>
<gene>
    <name evidence="9" type="ordered locus">Gbro_3737</name>
</gene>
<feature type="transmembrane region" description="Helical" evidence="6">
    <location>
        <begin position="152"/>
        <end position="170"/>
    </location>
</feature>
<dbReference type="Pfam" id="PF01061">
    <property type="entry name" value="ABC2_membrane"/>
    <property type="match status" value="1"/>
</dbReference>
<feature type="domain" description="ABC transmembrane type-2" evidence="8">
    <location>
        <begin position="62"/>
        <end position="290"/>
    </location>
</feature>
<feature type="transmembrane region" description="Helical" evidence="6">
    <location>
        <begin position="265"/>
        <end position="284"/>
    </location>
</feature>
<dbReference type="GO" id="GO:0046677">
    <property type="term" value="P:response to antibiotic"/>
    <property type="evidence" value="ECO:0007669"/>
    <property type="project" value="UniProtKB-KW"/>
</dbReference>